<protein>
    <submittedName>
        <fullName evidence="1">Uncharacterized protein</fullName>
    </submittedName>
</protein>
<organism evidence="1 2">
    <name type="scientific">Sinomonas cyclohexanicum</name>
    <name type="common">Corynebacterium cyclohexanicum</name>
    <dbReference type="NCBI Taxonomy" id="322009"/>
    <lineage>
        <taxon>Bacteria</taxon>
        <taxon>Bacillati</taxon>
        <taxon>Actinomycetota</taxon>
        <taxon>Actinomycetes</taxon>
        <taxon>Micrococcales</taxon>
        <taxon>Micrococcaceae</taxon>
        <taxon>Sinomonas</taxon>
    </lineage>
</organism>
<dbReference type="EMBL" id="AP024525">
    <property type="protein sequence ID" value="BCT75611.1"/>
    <property type="molecule type" value="Genomic_DNA"/>
</dbReference>
<reference evidence="1 2" key="1">
    <citation type="journal article" date="2021" name="J. Biosci. Bioeng.">
        <title>Identification and characterization of a chc gene cluster responsible for the aromatization pathway of cyclohexanecarboxylate degradation in Sinomonas cyclohexanicum ATCC 51369.</title>
        <authorList>
            <person name="Yamamoto T."/>
            <person name="Hasegawa Y."/>
            <person name="Lau P.C.K."/>
            <person name="Iwaki H."/>
        </authorList>
    </citation>
    <scope>NUCLEOTIDE SEQUENCE [LARGE SCALE GENOMIC DNA]</scope>
    <source>
        <strain evidence="1 2">ATCC 51369</strain>
    </source>
</reference>
<name>A0ABM7PTP3_SINCY</name>
<evidence type="ECO:0000313" key="2">
    <source>
        <dbReference type="Proteomes" id="UP001319861"/>
    </source>
</evidence>
<sequence>MPWLNADSKMYLHTKSRTAGLPAMGLWLMGGTYAADNLTDGHVPDWYVASWPQGKKRAQELVKARYWDTADGGYQVRNWPEYQRTREQVMQAQTEDTERRRRGGIQRSHDRWHVARGIIKPDCPLCPDTPPDA</sequence>
<dbReference type="Proteomes" id="UP001319861">
    <property type="component" value="Chromosome"/>
</dbReference>
<accession>A0ABM7PTP3</accession>
<proteinExistence type="predicted"/>
<evidence type="ECO:0000313" key="1">
    <source>
        <dbReference type="EMBL" id="BCT75611.1"/>
    </source>
</evidence>
<keyword evidence="2" id="KW-1185">Reference proteome</keyword>
<gene>
    <name evidence="1" type="ORF">SCMU_14530</name>
</gene>